<dbReference type="Pfam" id="PF08669">
    <property type="entry name" value="GCV_T_C"/>
    <property type="match status" value="1"/>
</dbReference>
<organism evidence="2 3">
    <name type="scientific">Roseovarius nubinhibens</name>
    <dbReference type="NCBI Taxonomy" id="314263"/>
    <lineage>
        <taxon>Bacteria</taxon>
        <taxon>Pseudomonadati</taxon>
        <taxon>Pseudomonadota</taxon>
        <taxon>Alphaproteobacteria</taxon>
        <taxon>Rhodobacterales</taxon>
        <taxon>Roseobacteraceae</taxon>
        <taxon>Roseovarius</taxon>
    </lineage>
</organism>
<proteinExistence type="predicted"/>
<evidence type="ECO:0000259" key="1">
    <source>
        <dbReference type="Pfam" id="PF08669"/>
    </source>
</evidence>
<dbReference type="SUPFAM" id="SSF101790">
    <property type="entry name" value="Aminomethyltransferase beta-barrel domain"/>
    <property type="match status" value="1"/>
</dbReference>
<dbReference type="InterPro" id="IPR013977">
    <property type="entry name" value="GcvT_C"/>
</dbReference>
<evidence type="ECO:0000313" key="3">
    <source>
        <dbReference type="Proteomes" id="UP000264719"/>
    </source>
</evidence>
<sequence>EGPRVKLASLRVDHDRAPAHGGASVMREGKVVGTVSSGDWGHRLGMNIAMAFLKPDLAAEGTTLEIDICGTLVPAEVIVPSPYDPSFSRLRS</sequence>
<dbReference type="EMBL" id="DMVW01000045">
    <property type="protein sequence ID" value="HAR51120.1"/>
    <property type="molecule type" value="Genomic_DNA"/>
</dbReference>
<dbReference type="Gene3D" id="2.40.30.110">
    <property type="entry name" value="Aminomethyltransferase beta-barrel domains"/>
    <property type="match status" value="1"/>
</dbReference>
<protein>
    <submittedName>
        <fullName evidence="2">FAD-dependent oxidoreductase</fullName>
    </submittedName>
</protein>
<evidence type="ECO:0000313" key="2">
    <source>
        <dbReference type="EMBL" id="HAR51120.1"/>
    </source>
</evidence>
<accession>A0A348W9A8</accession>
<dbReference type="AlphaFoldDB" id="A0A348W9A8"/>
<dbReference type="Proteomes" id="UP000264719">
    <property type="component" value="Unassembled WGS sequence"/>
</dbReference>
<gene>
    <name evidence="2" type="ORF">DCS45_04470</name>
</gene>
<feature type="non-terminal residue" evidence="2">
    <location>
        <position position="1"/>
    </location>
</feature>
<dbReference type="InterPro" id="IPR029043">
    <property type="entry name" value="GcvT/YgfZ_C"/>
</dbReference>
<dbReference type="InterPro" id="IPR028896">
    <property type="entry name" value="GcvT/YgfZ/DmdA"/>
</dbReference>
<feature type="domain" description="Aminomethyltransferase C-terminal" evidence="1">
    <location>
        <begin position="6"/>
        <end position="84"/>
    </location>
</feature>
<reference evidence="2 3" key="1">
    <citation type="journal article" date="2018" name="Nat. Biotechnol.">
        <title>A standardized bacterial taxonomy based on genome phylogeny substantially revises the tree of life.</title>
        <authorList>
            <person name="Parks D.H."/>
            <person name="Chuvochina M."/>
            <person name="Waite D.W."/>
            <person name="Rinke C."/>
            <person name="Skarshewski A."/>
            <person name="Chaumeil P.A."/>
            <person name="Hugenholtz P."/>
        </authorList>
    </citation>
    <scope>NUCLEOTIDE SEQUENCE [LARGE SCALE GENOMIC DNA]</scope>
    <source>
        <strain evidence="2">UBA9169</strain>
    </source>
</reference>
<dbReference type="PANTHER" id="PTHR43757">
    <property type="entry name" value="AMINOMETHYLTRANSFERASE"/>
    <property type="match status" value="1"/>
</dbReference>
<name>A0A348W9A8_9RHOB</name>
<comment type="caution">
    <text evidence="2">The sequence shown here is derived from an EMBL/GenBank/DDBJ whole genome shotgun (WGS) entry which is preliminary data.</text>
</comment>
<dbReference type="PANTHER" id="PTHR43757:SF2">
    <property type="entry name" value="AMINOMETHYLTRANSFERASE, MITOCHONDRIAL"/>
    <property type="match status" value="1"/>
</dbReference>